<proteinExistence type="predicted"/>
<evidence type="ECO:0000313" key="3">
    <source>
        <dbReference type="Proteomes" id="UP000799437"/>
    </source>
</evidence>
<name>A0A6A6W2B3_9PEZI</name>
<keyword evidence="3" id="KW-1185">Reference proteome</keyword>
<evidence type="ECO:0000313" key="2">
    <source>
        <dbReference type="EMBL" id="KAF2756259.1"/>
    </source>
</evidence>
<feature type="region of interest" description="Disordered" evidence="1">
    <location>
        <begin position="27"/>
        <end position="52"/>
    </location>
</feature>
<dbReference type="EMBL" id="ML996576">
    <property type="protein sequence ID" value="KAF2756259.1"/>
    <property type="molecule type" value="Genomic_DNA"/>
</dbReference>
<dbReference type="GeneID" id="54491148"/>
<dbReference type="Proteomes" id="UP000799437">
    <property type="component" value="Unassembled WGS sequence"/>
</dbReference>
<sequence length="121" mass="13385">MAHPCAGNPNTIMMSMIMGMIMIHRMKRKKKDKEKGKENIMQAPKKNKGKSLSLSWSSLDRACVCERAAKKHPRTSFRASDCPKRALDLFCNLMTVFSCVAACVGVSVANGHLISPFLSAR</sequence>
<gene>
    <name evidence="2" type="ORF">EJ05DRAFT_95635</name>
</gene>
<dbReference type="AlphaFoldDB" id="A0A6A6W2B3"/>
<evidence type="ECO:0000256" key="1">
    <source>
        <dbReference type="SAM" id="MobiDB-lite"/>
    </source>
</evidence>
<dbReference type="RefSeq" id="XP_033598710.1">
    <property type="nucleotide sequence ID" value="XM_033750094.1"/>
</dbReference>
<organism evidence="2 3">
    <name type="scientific">Pseudovirgaria hyperparasitica</name>
    <dbReference type="NCBI Taxonomy" id="470096"/>
    <lineage>
        <taxon>Eukaryota</taxon>
        <taxon>Fungi</taxon>
        <taxon>Dikarya</taxon>
        <taxon>Ascomycota</taxon>
        <taxon>Pezizomycotina</taxon>
        <taxon>Dothideomycetes</taxon>
        <taxon>Dothideomycetes incertae sedis</taxon>
        <taxon>Acrospermales</taxon>
        <taxon>Acrospermaceae</taxon>
        <taxon>Pseudovirgaria</taxon>
    </lineage>
</organism>
<accession>A0A6A6W2B3</accession>
<reference evidence="2" key="1">
    <citation type="journal article" date="2020" name="Stud. Mycol.">
        <title>101 Dothideomycetes genomes: a test case for predicting lifestyles and emergence of pathogens.</title>
        <authorList>
            <person name="Haridas S."/>
            <person name="Albert R."/>
            <person name="Binder M."/>
            <person name="Bloem J."/>
            <person name="Labutti K."/>
            <person name="Salamov A."/>
            <person name="Andreopoulos B."/>
            <person name="Baker S."/>
            <person name="Barry K."/>
            <person name="Bills G."/>
            <person name="Bluhm B."/>
            <person name="Cannon C."/>
            <person name="Castanera R."/>
            <person name="Culley D."/>
            <person name="Daum C."/>
            <person name="Ezra D."/>
            <person name="Gonzalez J."/>
            <person name="Henrissat B."/>
            <person name="Kuo A."/>
            <person name="Liang C."/>
            <person name="Lipzen A."/>
            <person name="Lutzoni F."/>
            <person name="Magnuson J."/>
            <person name="Mondo S."/>
            <person name="Nolan M."/>
            <person name="Ohm R."/>
            <person name="Pangilinan J."/>
            <person name="Park H.-J."/>
            <person name="Ramirez L."/>
            <person name="Alfaro M."/>
            <person name="Sun H."/>
            <person name="Tritt A."/>
            <person name="Yoshinaga Y."/>
            <person name="Zwiers L.-H."/>
            <person name="Turgeon B."/>
            <person name="Goodwin S."/>
            <person name="Spatafora J."/>
            <person name="Crous P."/>
            <person name="Grigoriev I."/>
        </authorList>
    </citation>
    <scope>NUCLEOTIDE SEQUENCE</scope>
    <source>
        <strain evidence="2">CBS 121739</strain>
    </source>
</reference>
<protein>
    <submittedName>
        <fullName evidence="2">Uncharacterized protein</fullName>
    </submittedName>
</protein>